<dbReference type="EMBL" id="JBDIZK010000013">
    <property type="protein sequence ID" value="MEN3749393.1"/>
    <property type="molecule type" value="Genomic_DNA"/>
</dbReference>
<feature type="domain" description="Superoxide dismutase copper/zinc binding" evidence="3">
    <location>
        <begin position="54"/>
        <end position="179"/>
    </location>
</feature>
<feature type="chain" id="PRO_5046317448" evidence="2">
    <location>
        <begin position="21"/>
        <end position="183"/>
    </location>
</feature>
<comment type="similarity">
    <text evidence="1">Belongs to the Cu-Zn superoxide dismutase family.</text>
</comment>
<proteinExistence type="inferred from homology"/>
<dbReference type="SUPFAM" id="SSF49329">
    <property type="entry name" value="Cu,Zn superoxide dismutase-like"/>
    <property type="match status" value="1"/>
</dbReference>
<comment type="caution">
    <text evidence="4">The sequence shown here is derived from an EMBL/GenBank/DDBJ whole genome shotgun (WGS) entry which is preliminary data.</text>
</comment>
<dbReference type="InterPro" id="IPR001424">
    <property type="entry name" value="SOD_Cu_Zn_dom"/>
</dbReference>
<reference evidence="4 5" key="1">
    <citation type="submission" date="2024-05" db="EMBL/GenBank/DDBJ databases">
        <title>Sphingomonas sp. HF-S3 16S ribosomal RNA gene Genome sequencing and assembly.</title>
        <authorList>
            <person name="Lee H."/>
        </authorList>
    </citation>
    <scope>NUCLEOTIDE SEQUENCE [LARGE SCALE GENOMIC DNA]</scope>
    <source>
        <strain evidence="4 5">HF-S3</strain>
    </source>
</reference>
<dbReference type="Gene3D" id="2.60.40.200">
    <property type="entry name" value="Superoxide dismutase, copper/zinc binding domain"/>
    <property type="match status" value="1"/>
</dbReference>
<dbReference type="PANTHER" id="PTHR10003">
    <property type="entry name" value="SUPEROXIDE DISMUTASE CU-ZN -RELATED"/>
    <property type="match status" value="1"/>
</dbReference>
<dbReference type="CDD" id="cd00305">
    <property type="entry name" value="Cu-Zn_Superoxide_Dismutase"/>
    <property type="match status" value="1"/>
</dbReference>
<accession>A0ABV0BCW5</accession>
<keyword evidence="5" id="KW-1185">Reference proteome</keyword>
<gene>
    <name evidence="4" type="ORF">TPR58_19620</name>
</gene>
<dbReference type="RefSeq" id="WP_346248435.1">
    <property type="nucleotide sequence ID" value="NZ_JBDIZK010000013.1"/>
</dbReference>
<protein>
    <submittedName>
        <fullName evidence="4">Superoxide dismutase family protein</fullName>
    </submittedName>
</protein>
<dbReference type="PROSITE" id="PS51257">
    <property type="entry name" value="PROKAR_LIPOPROTEIN"/>
    <property type="match status" value="1"/>
</dbReference>
<name>A0ABV0BCW5_9SPHN</name>
<dbReference type="Proteomes" id="UP001427805">
    <property type="component" value="Unassembled WGS sequence"/>
</dbReference>
<evidence type="ECO:0000256" key="2">
    <source>
        <dbReference type="SAM" id="SignalP"/>
    </source>
</evidence>
<sequence length="183" mass="18107">MTAFRVVMAAAILVGVSACAAAEGPQDAASGGRYAAGSFVAEAKLKTPTGADAGTARIRQKDGGLEVTVSAMGISPGPHGVHVHTTGKCEAPDFASAGGHWNPTSHQHGMQNPAGPHAGDLPNLMAGADGKGSLTFMLPGGTFEGLLDEDGSAFVVHAGADDLKTDPSGNSGGRIACGVFSAL</sequence>
<evidence type="ECO:0000313" key="5">
    <source>
        <dbReference type="Proteomes" id="UP001427805"/>
    </source>
</evidence>
<dbReference type="Pfam" id="PF00080">
    <property type="entry name" value="Sod_Cu"/>
    <property type="match status" value="1"/>
</dbReference>
<dbReference type="InterPro" id="IPR024134">
    <property type="entry name" value="SOD_Cu/Zn_/chaperone"/>
</dbReference>
<evidence type="ECO:0000259" key="3">
    <source>
        <dbReference type="Pfam" id="PF00080"/>
    </source>
</evidence>
<feature type="signal peptide" evidence="2">
    <location>
        <begin position="1"/>
        <end position="20"/>
    </location>
</feature>
<dbReference type="InterPro" id="IPR036423">
    <property type="entry name" value="SOD-like_Cu/Zn_dom_sf"/>
</dbReference>
<keyword evidence="2" id="KW-0732">Signal</keyword>
<evidence type="ECO:0000256" key="1">
    <source>
        <dbReference type="ARBA" id="ARBA00010457"/>
    </source>
</evidence>
<evidence type="ECO:0000313" key="4">
    <source>
        <dbReference type="EMBL" id="MEN3749393.1"/>
    </source>
</evidence>
<organism evidence="4 5">
    <name type="scientific">Sphingomonas rustica</name>
    <dbReference type="NCBI Taxonomy" id="3103142"/>
    <lineage>
        <taxon>Bacteria</taxon>
        <taxon>Pseudomonadati</taxon>
        <taxon>Pseudomonadota</taxon>
        <taxon>Alphaproteobacteria</taxon>
        <taxon>Sphingomonadales</taxon>
        <taxon>Sphingomonadaceae</taxon>
        <taxon>Sphingomonas</taxon>
    </lineage>
</organism>